<gene>
    <name evidence="1" type="ORF">D9V34_14260</name>
</gene>
<proteinExistence type="predicted"/>
<dbReference type="GO" id="GO:0005524">
    <property type="term" value="F:ATP binding"/>
    <property type="evidence" value="ECO:0007669"/>
    <property type="project" value="UniProtKB-KW"/>
</dbReference>
<dbReference type="EMBL" id="RCUY01000013">
    <property type="protein sequence ID" value="RLP80225.1"/>
    <property type="molecule type" value="Genomic_DNA"/>
</dbReference>
<evidence type="ECO:0000313" key="1">
    <source>
        <dbReference type="EMBL" id="RLP80225.1"/>
    </source>
</evidence>
<keyword evidence="1" id="KW-0067">ATP-binding</keyword>
<dbReference type="OrthoDB" id="8910160at2"/>
<dbReference type="InterPro" id="IPR047727">
    <property type="entry name" value="Sce7725-like"/>
</dbReference>
<keyword evidence="2" id="KW-1185">Reference proteome</keyword>
<evidence type="ECO:0000313" key="2">
    <source>
        <dbReference type="Proteomes" id="UP000269438"/>
    </source>
</evidence>
<name>A0A3L7AJS6_9MICO</name>
<keyword evidence="1" id="KW-0547">Nucleotide-binding</keyword>
<organism evidence="1 2">
    <name type="scientific">Mycetocola lacteus</name>
    <dbReference type="NCBI Taxonomy" id="76637"/>
    <lineage>
        <taxon>Bacteria</taxon>
        <taxon>Bacillati</taxon>
        <taxon>Actinomycetota</taxon>
        <taxon>Actinomycetes</taxon>
        <taxon>Micrococcales</taxon>
        <taxon>Microbacteriaceae</taxon>
        <taxon>Mycetocola</taxon>
    </lineage>
</organism>
<sequence>MYYPFFRGKQFEFLAIRELAPVIARAGFTPIIEPVHESFTTLNRTLDELILHGATSTVIVNPRHGAYKDDGEDLAAELRDVFGDNDAVIPALLLTPTMSLERARALITQYEERPFTVIHAGFSDGKGLAEHLPDTDITHVFLDAQNTLYRRPFRGGRRVLISDGFIRKKNADYDEVDRFSDLHVTYSELGGDGYGDFLTVGDFFAQGGGPAYAVAIHLTYIDPSQDDQMFVAHFKSDSNDTPLDPAGKFSQALNKLVAKVDEPNSPVANTSAVREFQELHERGHFPGLGYVKKLSIKHHIETLAGFHGRV</sequence>
<protein>
    <submittedName>
        <fullName evidence="1">ATP-binding protein</fullName>
    </submittedName>
</protein>
<dbReference type="NCBIfam" id="NF033831">
    <property type="entry name" value="sce7725_fam"/>
    <property type="match status" value="1"/>
</dbReference>
<accession>A0A3L7AJS6</accession>
<reference evidence="1 2" key="1">
    <citation type="submission" date="2018-10" db="EMBL/GenBank/DDBJ databases">
        <authorList>
            <person name="Li J."/>
        </authorList>
    </citation>
    <scope>NUCLEOTIDE SEQUENCE [LARGE SCALE GENOMIC DNA]</scope>
    <source>
        <strain evidence="1 2">JCM 11654</strain>
    </source>
</reference>
<comment type="caution">
    <text evidence="1">The sequence shown here is derived from an EMBL/GenBank/DDBJ whole genome shotgun (WGS) entry which is preliminary data.</text>
</comment>
<dbReference type="AlphaFoldDB" id="A0A3L7AJS6"/>
<dbReference type="Proteomes" id="UP000269438">
    <property type="component" value="Unassembled WGS sequence"/>
</dbReference>